<evidence type="ECO:0000256" key="1">
    <source>
        <dbReference type="SAM" id="Phobius"/>
    </source>
</evidence>
<dbReference type="EMBL" id="JAJOMB010000003">
    <property type="protein sequence ID" value="MCD5310957.1"/>
    <property type="molecule type" value="Genomic_DNA"/>
</dbReference>
<keyword evidence="1" id="KW-0472">Membrane</keyword>
<evidence type="ECO:0000313" key="2">
    <source>
        <dbReference type="EMBL" id="MCD5310957.1"/>
    </source>
</evidence>
<name>A0A9X1N9P4_9ACTN</name>
<gene>
    <name evidence="2" type="ORF">LR394_08620</name>
</gene>
<keyword evidence="1" id="KW-0812">Transmembrane</keyword>
<sequence length="47" mass="4813">MQIFTTVSALVRLTAVSLFLGFLVGAVLFGTDPSFSGAGLIEAGTHV</sequence>
<protein>
    <submittedName>
        <fullName evidence="2">Uncharacterized protein</fullName>
    </submittedName>
</protein>
<keyword evidence="1" id="KW-1133">Transmembrane helix</keyword>
<evidence type="ECO:0000313" key="3">
    <source>
        <dbReference type="Proteomes" id="UP001138997"/>
    </source>
</evidence>
<keyword evidence="3" id="KW-1185">Reference proteome</keyword>
<comment type="caution">
    <text evidence="2">The sequence shown here is derived from an EMBL/GenBank/DDBJ whole genome shotgun (WGS) entry which is preliminary data.</text>
</comment>
<dbReference type="AlphaFoldDB" id="A0A9X1N9P4"/>
<dbReference type="RefSeq" id="WP_231440133.1">
    <property type="nucleotide sequence ID" value="NZ_JAJOMB010000003.1"/>
</dbReference>
<proteinExistence type="predicted"/>
<feature type="transmembrane region" description="Helical" evidence="1">
    <location>
        <begin position="9"/>
        <end position="30"/>
    </location>
</feature>
<accession>A0A9X1N9P4</accession>
<organism evidence="2 3">
    <name type="scientific">Kineosporia babensis</name>
    <dbReference type="NCBI Taxonomy" id="499548"/>
    <lineage>
        <taxon>Bacteria</taxon>
        <taxon>Bacillati</taxon>
        <taxon>Actinomycetota</taxon>
        <taxon>Actinomycetes</taxon>
        <taxon>Kineosporiales</taxon>
        <taxon>Kineosporiaceae</taxon>
        <taxon>Kineosporia</taxon>
    </lineage>
</organism>
<reference evidence="2" key="1">
    <citation type="submission" date="2021-11" db="EMBL/GenBank/DDBJ databases">
        <title>Streptomyces corallinus and Kineosporia corallina sp. nov., two new coral-derived marine actinobacteria.</title>
        <authorList>
            <person name="Buangrab K."/>
            <person name="Sutthacheep M."/>
            <person name="Yeemin T."/>
            <person name="Harunari E."/>
            <person name="Igarashi Y."/>
            <person name="Sripreechasak P."/>
            <person name="Kanchanasin P."/>
            <person name="Tanasupawat S."/>
            <person name="Phongsopitanun W."/>
        </authorList>
    </citation>
    <scope>NUCLEOTIDE SEQUENCE</scope>
    <source>
        <strain evidence="2">JCM 31032</strain>
    </source>
</reference>
<dbReference type="Proteomes" id="UP001138997">
    <property type="component" value="Unassembled WGS sequence"/>
</dbReference>